<evidence type="ECO:0000256" key="11">
    <source>
        <dbReference type="PIRSR" id="PIRSR001399-3"/>
    </source>
</evidence>
<feature type="binding site" evidence="8 10">
    <location>
        <begin position="127"/>
        <end position="128"/>
    </location>
    <ligand>
        <name>substrate</name>
    </ligand>
</feature>
<feature type="site" description="Transition state stabilizer" evidence="8 11">
    <location>
        <position position="41"/>
    </location>
</feature>
<dbReference type="GO" id="GO:0009423">
    <property type="term" value="P:chorismate biosynthetic process"/>
    <property type="evidence" value="ECO:0007669"/>
    <property type="project" value="UniProtKB-UniRule"/>
</dbReference>
<keyword evidence="6 8" id="KW-0057">Aromatic amino acid biosynthesis</keyword>
<evidence type="ECO:0000256" key="5">
    <source>
        <dbReference type="ARBA" id="ARBA00012060"/>
    </source>
</evidence>
<dbReference type="InterPro" id="IPR036441">
    <property type="entry name" value="DHquinase_II_sf"/>
</dbReference>
<keyword evidence="8" id="KW-0028">Amino-acid biosynthesis</keyword>
<organism evidence="12 13">
    <name type="scientific">Gardnerella vaginalis</name>
    <dbReference type="NCBI Taxonomy" id="2702"/>
    <lineage>
        <taxon>Bacteria</taxon>
        <taxon>Bacillati</taxon>
        <taxon>Actinomycetota</taxon>
        <taxon>Actinomycetes</taxon>
        <taxon>Bifidobacteriales</taxon>
        <taxon>Bifidobacteriaceae</taxon>
        <taxon>Gardnerella</taxon>
    </lineage>
</organism>
<dbReference type="GO" id="GO:0008652">
    <property type="term" value="P:amino acid biosynthetic process"/>
    <property type="evidence" value="ECO:0007669"/>
    <property type="project" value="UniProtKB-KW"/>
</dbReference>
<dbReference type="InterPro" id="IPR001874">
    <property type="entry name" value="DHquinase_II"/>
</dbReference>
<evidence type="ECO:0000256" key="9">
    <source>
        <dbReference type="PIRSR" id="PIRSR001399-1"/>
    </source>
</evidence>
<feature type="active site" description="Proton donor" evidence="8 9">
    <location>
        <position position="126"/>
    </location>
</feature>
<feature type="binding site" evidence="8 10">
    <location>
        <position position="110"/>
    </location>
    <ligand>
        <name>substrate</name>
    </ligand>
</feature>
<dbReference type="NCBIfam" id="NF003805">
    <property type="entry name" value="PRK05395.1-2"/>
    <property type="match status" value="1"/>
</dbReference>
<keyword evidence="7 8" id="KW-0456">Lyase</keyword>
<dbReference type="UniPathway" id="UPA00053">
    <property type="reaction ID" value="UER00086"/>
</dbReference>
<evidence type="ECO:0000256" key="4">
    <source>
        <dbReference type="ARBA" id="ARBA00011193"/>
    </source>
</evidence>
<evidence type="ECO:0000256" key="7">
    <source>
        <dbReference type="ARBA" id="ARBA00023239"/>
    </source>
</evidence>
<comment type="catalytic activity">
    <reaction evidence="1 8">
        <text>3-dehydroquinate = 3-dehydroshikimate + H2O</text>
        <dbReference type="Rhea" id="RHEA:21096"/>
        <dbReference type="ChEBI" id="CHEBI:15377"/>
        <dbReference type="ChEBI" id="CHEBI:16630"/>
        <dbReference type="ChEBI" id="CHEBI:32364"/>
        <dbReference type="EC" id="4.2.1.10"/>
    </reaction>
</comment>
<reference evidence="12 13" key="1">
    <citation type="submission" date="2016-01" db="EMBL/GenBank/DDBJ databases">
        <authorList>
            <person name="Oliw E.H."/>
        </authorList>
    </citation>
    <scope>NUCLEOTIDE SEQUENCE [LARGE SCALE GENOMIC DNA]</scope>
    <source>
        <strain evidence="12 13">GED7760B</strain>
    </source>
</reference>
<dbReference type="Proteomes" id="UP000070558">
    <property type="component" value="Unassembled WGS sequence"/>
</dbReference>
<sequence>MVDVENQENQANQAKENKENVINMRKVLVVNGPNLGRLGVRQPDVYGSQDFETLCALCKKWAAELNLQVEVRQSDDEAQMVHWMHEAADTHTPVVMNPAAFTHYSYALADAAHMVLDAGVPLMEVHISNPSARDSFRKISVISPVATGTITGMGLYGYKLAIEAVAHLI</sequence>
<evidence type="ECO:0000256" key="1">
    <source>
        <dbReference type="ARBA" id="ARBA00001864"/>
    </source>
</evidence>
<dbReference type="PANTHER" id="PTHR21272">
    <property type="entry name" value="CATABOLIC 3-DEHYDROQUINASE"/>
    <property type="match status" value="1"/>
</dbReference>
<dbReference type="GO" id="GO:0003855">
    <property type="term" value="F:3-dehydroquinate dehydratase activity"/>
    <property type="evidence" value="ECO:0007669"/>
    <property type="project" value="UniProtKB-UniRule"/>
</dbReference>
<gene>
    <name evidence="8" type="primary">aroQ</name>
    <name evidence="12" type="ORF">HMPREF3216_00108</name>
</gene>
<dbReference type="NCBIfam" id="TIGR01088">
    <property type="entry name" value="aroQ"/>
    <property type="match status" value="1"/>
</dbReference>
<accession>A0A133NST1</accession>
<dbReference type="NCBIfam" id="NF003807">
    <property type="entry name" value="PRK05395.1-4"/>
    <property type="match status" value="1"/>
</dbReference>
<dbReference type="PROSITE" id="PS01029">
    <property type="entry name" value="DEHYDROQUINASE_II"/>
    <property type="match status" value="1"/>
</dbReference>
<dbReference type="PIRSF" id="PIRSF001399">
    <property type="entry name" value="DHquinase_II"/>
    <property type="match status" value="1"/>
</dbReference>
<evidence type="ECO:0000313" key="12">
    <source>
        <dbReference type="EMBL" id="KXA19341.1"/>
    </source>
</evidence>
<feature type="binding site" evidence="8 10">
    <location>
        <position position="97"/>
    </location>
    <ligand>
        <name>substrate</name>
    </ligand>
</feature>
<dbReference type="AlphaFoldDB" id="A0A133NST1"/>
<feature type="binding site" evidence="8 10">
    <location>
        <position position="137"/>
    </location>
    <ligand>
        <name>substrate</name>
    </ligand>
</feature>
<feature type="active site" description="Proton acceptor" evidence="8 9">
    <location>
        <position position="46"/>
    </location>
</feature>
<dbReference type="SUPFAM" id="SSF52304">
    <property type="entry name" value="Type II 3-dehydroquinate dehydratase"/>
    <property type="match status" value="1"/>
</dbReference>
<evidence type="ECO:0000256" key="10">
    <source>
        <dbReference type="PIRSR" id="PIRSR001399-2"/>
    </source>
</evidence>
<comment type="function">
    <text evidence="8">Catalyzes a trans-dehydration via an enolate intermediate.</text>
</comment>
<dbReference type="GO" id="GO:0009073">
    <property type="term" value="P:aromatic amino acid family biosynthetic process"/>
    <property type="evidence" value="ECO:0007669"/>
    <property type="project" value="UniProtKB-KW"/>
</dbReference>
<dbReference type="EC" id="4.2.1.10" evidence="5 8"/>
<feature type="binding site" evidence="8 10">
    <location>
        <position position="103"/>
    </location>
    <ligand>
        <name>substrate</name>
    </ligand>
</feature>
<dbReference type="InterPro" id="IPR018509">
    <property type="entry name" value="DHquinase_II_CS"/>
</dbReference>
<protein>
    <recommendedName>
        <fullName evidence="5 8">3-dehydroquinate dehydratase</fullName>
        <shortName evidence="8">3-dehydroquinase</shortName>
        <ecNumber evidence="5 8">4.2.1.10</ecNumber>
    </recommendedName>
    <alternativeName>
        <fullName evidence="8">Type II DHQase</fullName>
    </alternativeName>
</protein>
<evidence type="ECO:0000256" key="6">
    <source>
        <dbReference type="ARBA" id="ARBA00023141"/>
    </source>
</evidence>
<dbReference type="HAMAP" id="MF_00169">
    <property type="entry name" value="AroQ"/>
    <property type="match status" value="1"/>
</dbReference>
<evidence type="ECO:0000256" key="3">
    <source>
        <dbReference type="ARBA" id="ARBA00011037"/>
    </source>
</evidence>
<dbReference type="Gene3D" id="3.40.50.9100">
    <property type="entry name" value="Dehydroquinase, class II"/>
    <property type="match status" value="1"/>
</dbReference>
<evidence type="ECO:0000256" key="2">
    <source>
        <dbReference type="ARBA" id="ARBA00004902"/>
    </source>
</evidence>
<evidence type="ECO:0000313" key="13">
    <source>
        <dbReference type="Proteomes" id="UP000070558"/>
    </source>
</evidence>
<evidence type="ECO:0000256" key="8">
    <source>
        <dbReference type="HAMAP-Rule" id="MF_00169"/>
    </source>
</evidence>
<comment type="pathway">
    <text evidence="2 8">Metabolic intermediate biosynthesis; chorismate biosynthesis; chorismate from D-erythrose 4-phosphate and phosphoenolpyruvate: step 3/7.</text>
</comment>
<comment type="caution">
    <text evidence="12">The sequence shown here is derived from an EMBL/GenBank/DDBJ whole genome shotgun (WGS) entry which is preliminary data.</text>
</comment>
<comment type="subunit">
    <text evidence="4 8">Homododecamer.</text>
</comment>
<dbReference type="EMBL" id="LRQA01000006">
    <property type="protein sequence ID" value="KXA19341.1"/>
    <property type="molecule type" value="Genomic_DNA"/>
</dbReference>
<name>A0A133NST1_GARVA</name>
<dbReference type="PANTHER" id="PTHR21272:SF3">
    <property type="entry name" value="CATABOLIC 3-DEHYDROQUINASE"/>
    <property type="match status" value="1"/>
</dbReference>
<proteinExistence type="inferred from homology"/>
<dbReference type="GO" id="GO:0019631">
    <property type="term" value="P:quinate catabolic process"/>
    <property type="evidence" value="ECO:0007669"/>
    <property type="project" value="TreeGrafter"/>
</dbReference>
<comment type="similarity">
    <text evidence="3 8">Belongs to the type-II 3-dehydroquinase family.</text>
</comment>
<dbReference type="Pfam" id="PF01220">
    <property type="entry name" value="DHquinase_II"/>
    <property type="match status" value="1"/>
</dbReference>
<dbReference type="PATRIC" id="fig|2702.99.peg.106"/>